<dbReference type="Proteomes" id="UP001178508">
    <property type="component" value="Chromosome 16"/>
</dbReference>
<dbReference type="AlphaFoldDB" id="A0AAV1GSP6"/>
<evidence type="ECO:0000313" key="1">
    <source>
        <dbReference type="EMBL" id="CAJ1076896.1"/>
    </source>
</evidence>
<sequence>MTLFSLCSPCSESSRACRRQAVFIFVGQSSVYIPPQRNTSPSTNTQRNLLNVTEERPESLIQITAESDENV</sequence>
<gene>
    <name evidence="1" type="ORF">XNOV1_A032993</name>
</gene>
<accession>A0AAV1GSP6</accession>
<dbReference type="EMBL" id="OY660879">
    <property type="protein sequence ID" value="CAJ1076896.1"/>
    <property type="molecule type" value="Genomic_DNA"/>
</dbReference>
<protein>
    <submittedName>
        <fullName evidence="1">Uncharacterized protein</fullName>
    </submittedName>
</protein>
<name>A0AAV1GSP6_XYRNO</name>
<keyword evidence="2" id="KW-1185">Reference proteome</keyword>
<reference evidence="1" key="1">
    <citation type="submission" date="2023-08" db="EMBL/GenBank/DDBJ databases">
        <authorList>
            <person name="Alioto T."/>
            <person name="Alioto T."/>
            <person name="Gomez Garrido J."/>
        </authorList>
    </citation>
    <scope>NUCLEOTIDE SEQUENCE</scope>
</reference>
<organism evidence="1 2">
    <name type="scientific">Xyrichtys novacula</name>
    <name type="common">Pearly razorfish</name>
    <name type="synonym">Hemipteronotus novacula</name>
    <dbReference type="NCBI Taxonomy" id="13765"/>
    <lineage>
        <taxon>Eukaryota</taxon>
        <taxon>Metazoa</taxon>
        <taxon>Chordata</taxon>
        <taxon>Craniata</taxon>
        <taxon>Vertebrata</taxon>
        <taxon>Euteleostomi</taxon>
        <taxon>Actinopterygii</taxon>
        <taxon>Neopterygii</taxon>
        <taxon>Teleostei</taxon>
        <taxon>Neoteleostei</taxon>
        <taxon>Acanthomorphata</taxon>
        <taxon>Eupercaria</taxon>
        <taxon>Labriformes</taxon>
        <taxon>Labridae</taxon>
        <taxon>Xyrichtys</taxon>
    </lineage>
</organism>
<evidence type="ECO:0000313" key="2">
    <source>
        <dbReference type="Proteomes" id="UP001178508"/>
    </source>
</evidence>
<proteinExistence type="predicted"/>